<dbReference type="EMBL" id="ML119839">
    <property type="protein sequence ID" value="RPA72948.1"/>
    <property type="molecule type" value="Genomic_DNA"/>
</dbReference>
<dbReference type="AlphaFoldDB" id="A0A3N4HK62"/>
<evidence type="ECO:0000313" key="4">
    <source>
        <dbReference type="Proteomes" id="UP000275078"/>
    </source>
</evidence>
<feature type="compositionally biased region" description="Pro residues" evidence="1">
    <location>
        <begin position="132"/>
        <end position="142"/>
    </location>
</feature>
<evidence type="ECO:0000259" key="2">
    <source>
        <dbReference type="PROSITE" id="PS50181"/>
    </source>
</evidence>
<dbReference type="Proteomes" id="UP000275078">
    <property type="component" value="Unassembled WGS sequence"/>
</dbReference>
<organism evidence="3 4">
    <name type="scientific">Ascobolus immersus RN42</name>
    <dbReference type="NCBI Taxonomy" id="1160509"/>
    <lineage>
        <taxon>Eukaryota</taxon>
        <taxon>Fungi</taxon>
        <taxon>Dikarya</taxon>
        <taxon>Ascomycota</taxon>
        <taxon>Pezizomycotina</taxon>
        <taxon>Pezizomycetes</taxon>
        <taxon>Pezizales</taxon>
        <taxon>Ascobolaceae</taxon>
        <taxon>Ascobolus</taxon>
    </lineage>
</organism>
<dbReference type="InterPro" id="IPR036047">
    <property type="entry name" value="F-box-like_dom_sf"/>
</dbReference>
<dbReference type="PROSITE" id="PS50181">
    <property type="entry name" value="FBOX"/>
    <property type="match status" value="1"/>
</dbReference>
<reference evidence="3 4" key="1">
    <citation type="journal article" date="2018" name="Nat. Ecol. Evol.">
        <title>Pezizomycetes genomes reveal the molecular basis of ectomycorrhizal truffle lifestyle.</title>
        <authorList>
            <person name="Murat C."/>
            <person name="Payen T."/>
            <person name="Noel B."/>
            <person name="Kuo A."/>
            <person name="Morin E."/>
            <person name="Chen J."/>
            <person name="Kohler A."/>
            <person name="Krizsan K."/>
            <person name="Balestrini R."/>
            <person name="Da Silva C."/>
            <person name="Montanini B."/>
            <person name="Hainaut M."/>
            <person name="Levati E."/>
            <person name="Barry K.W."/>
            <person name="Belfiori B."/>
            <person name="Cichocki N."/>
            <person name="Clum A."/>
            <person name="Dockter R.B."/>
            <person name="Fauchery L."/>
            <person name="Guy J."/>
            <person name="Iotti M."/>
            <person name="Le Tacon F."/>
            <person name="Lindquist E.A."/>
            <person name="Lipzen A."/>
            <person name="Malagnac F."/>
            <person name="Mello A."/>
            <person name="Molinier V."/>
            <person name="Miyauchi S."/>
            <person name="Poulain J."/>
            <person name="Riccioni C."/>
            <person name="Rubini A."/>
            <person name="Sitrit Y."/>
            <person name="Splivallo R."/>
            <person name="Traeger S."/>
            <person name="Wang M."/>
            <person name="Zifcakova L."/>
            <person name="Wipf D."/>
            <person name="Zambonelli A."/>
            <person name="Paolocci F."/>
            <person name="Nowrousian M."/>
            <person name="Ottonello S."/>
            <person name="Baldrian P."/>
            <person name="Spatafora J.W."/>
            <person name="Henrissat B."/>
            <person name="Nagy L.G."/>
            <person name="Aury J.M."/>
            <person name="Wincker P."/>
            <person name="Grigoriev I.V."/>
            <person name="Bonfante P."/>
            <person name="Martin F.M."/>
        </authorList>
    </citation>
    <scope>NUCLEOTIDE SEQUENCE [LARGE SCALE GENOMIC DNA]</scope>
    <source>
        <strain evidence="3 4">RN42</strain>
    </source>
</reference>
<evidence type="ECO:0000313" key="3">
    <source>
        <dbReference type="EMBL" id="RPA72948.1"/>
    </source>
</evidence>
<feature type="compositionally biased region" description="Pro residues" evidence="1">
    <location>
        <begin position="92"/>
        <end position="103"/>
    </location>
</feature>
<feature type="domain" description="F-box" evidence="2">
    <location>
        <begin position="206"/>
        <end position="260"/>
    </location>
</feature>
<dbReference type="SUPFAM" id="SSF81383">
    <property type="entry name" value="F-box domain"/>
    <property type="match status" value="1"/>
</dbReference>
<dbReference type="Pfam" id="PF12937">
    <property type="entry name" value="F-box-like"/>
    <property type="match status" value="1"/>
</dbReference>
<keyword evidence="4" id="KW-1185">Reference proteome</keyword>
<gene>
    <name evidence="3" type="ORF">BJ508DRAFT_334546</name>
</gene>
<proteinExistence type="predicted"/>
<feature type="compositionally biased region" description="Low complexity" evidence="1">
    <location>
        <begin position="110"/>
        <end position="128"/>
    </location>
</feature>
<feature type="region of interest" description="Disordered" evidence="1">
    <location>
        <begin position="85"/>
        <end position="142"/>
    </location>
</feature>
<accession>A0A3N4HK62</accession>
<dbReference type="SMART" id="SM00256">
    <property type="entry name" value="FBOX"/>
    <property type="match status" value="1"/>
</dbReference>
<name>A0A3N4HK62_ASCIM</name>
<sequence>MSAADDTAVNPIDETFEEELIRLVEAAYHAQPQTLPADFFDVPGPEVQSAGQPEGVVTQTNHGPVSPVAVPALDQPQHAAPTIDNDLLAPADLPPPDVQPPLPTHHNNFPQQPVHLPHPPHNNTLPQQSVHLPPPPHQQRPAMPIPRPLPGGLEVYVHPDGTLLGAAHQRCAIPNCDWFGIKRNRDSAMITNYSSSAPPLTNLHPARPLPYLPPELLSHIFTLVSSPSTFLTLTLVSHRFHALASNCLTRRRFASTWFRTYCNNLHTPRILHYLARYVRLHTILGDGLAHCKTTYPVSKEAIFSRTIYQPGRGWVHRKTGKIWPFNWRFFQFPFAPGGTGWRHFAFAEMQEAMEDGGNWGGRMARVVGEVDRQMRRLEVPEGGWRMENVEGAMVVEDCVFVLLVRGLMEDWMGRPAREWGPGDEEYWEVQMGWLGRMMLMRQTWGCECRVTEVRAEGWTFGERDLKYWRDGLEGGIGDKEVLPGPAAVLGVDMVPDDPEDFDNVIWAASYD</sequence>
<evidence type="ECO:0000256" key="1">
    <source>
        <dbReference type="SAM" id="MobiDB-lite"/>
    </source>
</evidence>
<protein>
    <recommendedName>
        <fullName evidence="2">F-box domain-containing protein</fullName>
    </recommendedName>
</protein>
<dbReference type="InterPro" id="IPR001810">
    <property type="entry name" value="F-box_dom"/>
</dbReference>